<gene>
    <name evidence="1" type="ORF">N425_02235</name>
</gene>
<reference evidence="1 2" key="1">
    <citation type="submission" date="2013-11" db="EMBL/GenBank/DDBJ databases">
        <title>Single cell genomics of uncultured Tannerella BU063 (oral taxon 286).</title>
        <authorList>
            <person name="Beall C.J."/>
            <person name="Campbell A.G."/>
            <person name="Griffen A.L."/>
            <person name="Podar M."/>
            <person name="Leys E.J."/>
        </authorList>
    </citation>
    <scope>NUCLEOTIDE SEQUENCE [LARGE SCALE GENOMIC DNA]</scope>
    <source>
        <strain evidence="1">Cell 2</strain>
    </source>
</reference>
<dbReference type="PATRIC" id="fig|1411148.3.peg.222"/>
<dbReference type="InterPro" id="IPR024492">
    <property type="entry name" value="DUF2764"/>
</dbReference>
<evidence type="ECO:0000313" key="1">
    <source>
        <dbReference type="EMBL" id="ETK02855.1"/>
    </source>
</evidence>
<dbReference type="Pfam" id="PF10962">
    <property type="entry name" value="DUF2764"/>
    <property type="match status" value="1"/>
</dbReference>
<dbReference type="Proteomes" id="UP000018837">
    <property type="component" value="Unassembled WGS sequence"/>
</dbReference>
<name>W2C6S9_9BACT</name>
<evidence type="ECO:0000313" key="2">
    <source>
        <dbReference type="Proteomes" id="UP000018837"/>
    </source>
</evidence>
<protein>
    <recommendedName>
        <fullName evidence="3">DUF2764 domain-containing protein</fullName>
    </recommendedName>
</protein>
<dbReference type="EMBL" id="AYUF01000295">
    <property type="protein sequence ID" value="ETK02855.1"/>
    <property type="molecule type" value="Genomic_DNA"/>
</dbReference>
<proteinExistence type="predicted"/>
<organism evidence="1 2">
    <name type="scientific">Tannerella sp. oral taxon BU063 isolate Cell 2</name>
    <dbReference type="NCBI Taxonomy" id="1411148"/>
    <lineage>
        <taxon>Bacteria</taxon>
        <taxon>Pseudomonadati</taxon>
        <taxon>Bacteroidota</taxon>
        <taxon>Bacteroidia</taxon>
        <taxon>Bacteroidales</taxon>
        <taxon>Tannerellaceae</taxon>
        <taxon>Tannerella</taxon>
    </lineage>
</organism>
<sequence>MSKYYYLIAGLPEVALDDGRRPYTVADFKAEVMPMLSATDRPLFSCFFLQYDNRNVLSMLQHAETAWDARGTVTRDDAEAVLTALKTEETLPRTSLPAYLVDFMREYLQVAEEGREMDAVVWQDRLSARYFRYAMGSKNAFVSAWYELNLNMANVLTAITCRKHGLDRAEYVVPGNETAELLRTSNARDFGLGESLDYLPELMRVAEETDLLMRERRLDVMKWNWLEEETFFRTFDFESVFAYLLRLEMLERWATLDAAAGEKTFRSMVGALKKGSAAVLDEFKRNHTK</sequence>
<accession>W2C6S9</accession>
<comment type="caution">
    <text evidence="1">The sequence shown here is derived from an EMBL/GenBank/DDBJ whole genome shotgun (WGS) entry which is preliminary data.</text>
</comment>
<evidence type="ECO:0008006" key="3">
    <source>
        <dbReference type="Google" id="ProtNLM"/>
    </source>
</evidence>
<dbReference type="AlphaFoldDB" id="W2C6S9"/>